<keyword evidence="3" id="KW-0408">Iron</keyword>
<dbReference type="AlphaFoldDB" id="A0A372JHS3"/>
<evidence type="ECO:0000313" key="7">
    <source>
        <dbReference type="EMBL" id="RFU39449.1"/>
    </source>
</evidence>
<sequence>MAEAVTYCRICEPLCGLTATVEDGAVTAIRADRAHPLSRGFACPKGVAMTEVQNDPDRVVHPLRRTPDGEFERVTWDEALGDIARRLTALRRGHGGDSIGWYFGNPATFSYTHPLWLNGFMRALGSPHLYSAGSQDTNSRFVASALLYGAPHLVPLPDIDRTDFLLMLGANPLVSHGSLVSVPRIRESLKGIVKRGGRVVVGDPRRTETARAFEHLPITPDGDAWLLLSLLHVLFEDGLADLDTCVRQARGLATLRGLVRDFSPERTAPNSGVAPETVRRLAHDLATAPRAVVYGRTGTCLGVHATLVAFLIDAVNAVTGNLDRPGGAVFGESPLPVDEIVRLSGLGTYGRTHSRVGGFPDVLGTFPAGVMAEEITTPGPGRMRALIVSAGNPVLSVPGATALDAALDELDLLVCIDLYVSETGRKADYVLPATTFLEREDFPLPFLQNHLTPFVTWTEAVVPPRGEARQEWEVIDELARRMGLGIGALGPQRLAHRLGLRPSPRLMVDALLRSGPRGDLFGLRPGGLSLRKLREHPHGIVLADHQPTGRLRRRITHRDRRVNLAPDEIAAEIARLRATPPPPADLPLRLIGLREPRSHNSWMHNTPSLMRARTHTARLHPRDAERHGLADGALCEITSAHGTIRLPVAITDEVTLGVVAVPHGWGHEGGGWRLATANGGANVNVLASPDPDDLEKLAGMARLNGIPVKVGAVVRESNTEDGGAPTEPQVSDTGNSRQPESETDLLG</sequence>
<dbReference type="Gene3D" id="3.40.50.740">
    <property type="match status" value="1"/>
</dbReference>
<dbReference type="SMART" id="SM00926">
    <property type="entry name" value="Molybdop_Fe4S4"/>
    <property type="match status" value="1"/>
</dbReference>
<dbReference type="EMBL" id="QURH01000338">
    <property type="protein sequence ID" value="RFU39449.1"/>
    <property type="molecule type" value="Genomic_DNA"/>
</dbReference>
<dbReference type="Pfam" id="PF00384">
    <property type="entry name" value="Molybdopterin"/>
    <property type="match status" value="1"/>
</dbReference>
<dbReference type="GO" id="GO:0016491">
    <property type="term" value="F:oxidoreductase activity"/>
    <property type="evidence" value="ECO:0007669"/>
    <property type="project" value="InterPro"/>
</dbReference>
<dbReference type="PANTHER" id="PTHR43742">
    <property type="entry name" value="TRIMETHYLAMINE-N-OXIDE REDUCTASE"/>
    <property type="match status" value="1"/>
</dbReference>
<dbReference type="InterPro" id="IPR006657">
    <property type="entry name" value="MoPterin_dinucl-bd_dom"/>
</dbReference>
<evidence type="ECO:0000256" key="3">
    <source>
        <dbReference type="ARBA" id="ARBA00023004"/>
    </source>
</evidence>
<dbReference type="SUPFAM" id="SSF50692">
    <property type="entry name" value="ADC-like"/>
    <property type="match status" value="1"/>
</dbReference>
<feature type="domain" description="4Fe-4S Mo/W bis-MGD-type" evidence="6">
    <location>
        <begin position="1"/>
        <end position="57"/>
    </location>
</feature>
<keyword evidence="2" id="KW-0479">Metal-binding</keyword>
<dbReference type="Gene3D" id="3.40.228.10">
    <property type="entry name" value="Dimethylsulfoxide Reductase, domain 2"/>
    <property type="match status" value="1"/>
</dbReference>
<dbReference type="Pfam" id="PF04879">
    <property type="entry name" value="Molybdop_Fe4S4"/>
    <property type="match status" value="1"/>
</dbReference>
<reference evidence="7 8" key="1">
    <citation type="submission" date="2018-08" db="EMBL/GenBank/DDBJ databases">
        <title>Actinomadura jelena sp. nov., a novel Actinomycete isolated from soil in Chad.</title>
        <authorList>
            <person name="Shi L."/>
        </authorList>
    </citation>
    <scope>NUCLEOTIDE SEQUENCE [LARGE SCALE GENOMIC DNA]</scope>
    <source>
        <strain evidence="7 8">NEAU-G17</strain>
    </source>
</reference>
<dbReference type="PANTHER" id="PTHR43742:SF6">
    <property type="entry name" value="OXIDOREDUCTASE YYAE-RELATED"/>
    <property type="match status" value="1"/>
</dbReference>
<dbReference type="Gene3D" id="2.20.25.90">
    <property type="entry name" value="ADC-like domains"/>
    <property type="match status" value="1"/>
</dbReference>
<evidence type="ECO:0000256" key="5">
    <source>
        <dbReference type="SAM" id="MobiDB-lite"/>
    </source>
</evidence>
<dbReference type="PROSITE" id="PS51669">
    <property type="entry name" value="4FE4S_MOW_BIS_MGD"/>
    <property type="match status" value="1"/>
</dbReference>
<evidence type="ECO:0000256" key="1">
    <source>
        <dbReference type="ARBA" id="ARBA00010312"/>
    </source>
</evidence>
<evidence type="ECO:0000256" key="2">
    <source>
        <dbReference type="ARBA" id="ARBA00022723"/>
    </source>
</evidence>
<comment type="similarity">
    <text evidence="1">Belongs to the prokaryotic molybdopterin-containing oxidoreductase family.</text>
</comment>
<organism evidence="7 8">
    <name type="scientific">Actinomadura logoneensis</name>
    <dbReference type="NCBI Taxonomy" id="2293572"/>
    <lineage>
        <taxon>Bacteria</taxon>
        <taxon>Bacillati</taxon>
        <taxon>Actinomycetota</taxon>
        <taxon>Actinomycetes</taxon>
        <taxon>Streptosporangiales</taxon>
        <taxon>Thermomonosporaceae</taxon>
        <taxon>Actinomadura</taxon>
    </lineage>
</organism>
<dbReference type="Gene3D" id="2.40.40.20">
    <property type="match status" value="1"/>
</dbReference>
<feature type="compositionally biased region" description="Polar residues" evidence="5">
    <location>
        <begin position="728"/>
        <end position="738"/>
    </location>
</feature>
<dbReference type="InterPro" id="IPR006963">
    <property type="entry name" value="Mopterin_OxRdtase_4Fe-4S_dom"/>
</dbReference>
<proteinExistence type="inferred from homology"/>
<keyword evidence="8" id="KW-1185">Reference proteome</keyword>
<dbReference type="GO" id="GO:0046872">
    <property type="term" value="F:metal ion binding"/>
    <property type="evidence" value="ECO:0007669"/>
    <property type="project" value="UniProtKB-KW"/>
</dbReference>
<evidence type="ECO:0000259" key="6">
    <source>
        <dbReference type="PROSITE" id="PS51669"/>
    </source>
</evidence>
<evidence type="ECO:0000256" key="4">
    <source>
        <dbReference type="ARBA" id="ARBA00023014"/>
    </source>
</evidence>
<feature type="region of interest" description="Disordered" evidence="5">
    <location>
        <begin position="714"/>
        <end position="747"/>
    </location>
</feature>
<name>A0A372JHS3_9ACTN</name>
<accession>A0A372JHS3</accession>
<dbReference type="Pfam" id="PF01568">
    <property type="entry name" value="Molydop_binding"/>
    <property type="match status" value="1"/>
</dbReference>
<comment type="caution">
    <text evidence="7">The sequence shown here is derived from an EMBL/GenBank/DDBJ whole genome shotgun (WGS) entry which is preliminary data.</text>
</comment>
<dbReference type="Proteomes" id="UP000261811">
    <property type="component" value="Unassembled WGS sequence"/>
</dbReference>
<dbReference type="OrthoDB" id="7376058at2"/>
<dbReference type="RefSeq" id="WP_117359443.1">
    <property type="nucleotide sequence ID" value="NZ_QURH01000338.1"/>
</dbReference>
<protein>
    <submittedName>
        <fullName evidence="7">Formate dehydrogenase</fullName>
    </submittedName>
</protein>
<dbReference type="SUPFAM" id="SSF53706">
    <property type="entry name" value="Formate dehydrogenase/DMSO reductase, domains 1-3"/>
    <property type="match status" value="1"/>
</dbReference>
<dbReference type="GO" id="GO:0051536">
    <property type="term" value="F:iron-sulfur cluster binding"/>
    <property type="evidence" value="ECO:0007669"/>
    <property type="project" value="UniProtKB-KW"/>
</dbReference>
<dbReference type="InterPro" id="IPR050612">
    <property type="entry name" value="Prok_Mopterin_Oxidored"/>
</dbReference>
<keyword evidence="4" id="KW-0411">Iron-sulfur</keyword>
<dbReference type="GO" id="GO:0043546">
    <property type="term" value="F:molybdopterin cofactor binding"/>
    <property type="evidence" value="ECO:0007669"/>
    <property type="project" value="InterPro"/>
</dbReference>
<dbReference type="InterPro" id="IPR009010">
    <property type="entry name" value="Asp_de-COase-like_dom_sf"/>
</dbReference>
<gene>
    <name evidence="7" type="ORF">DZF91_22530</name>
</gene>
<dbReference type="InterPro" id="IPR006656">
    <property type="entry name" value="Mopterin_OxRdtase"/>
</dbReference>
<evidence type="ECO:0000313" key="8">
    <source>
        <dbReference type="Proteomes" id="UP000261811"/>
    </source>
</evidence>